<evidence type="ECO:0000313" key="2">
    <source>
        <dbReference type="EMBL" id="JAV77446.1"/>
    </source>
</evidence>
<dbReference type="AlphaFoldDB" id="A0A1Y1M0P6"/>
<name>A0A1Y1M0P6_PHOPY</name>
<accession>A0A1Y1M0P6</accession>
<dbReference type="EMBL" id="GEZM01046179">
    <property type="protein sequence ID" value="JAV77448.1"/>
    <property type="molecule type" value="Transcribed_RNA"/>
</dbReference>
<sequence length="104" mass="12104">MKTIERTEEVQSLERRESIEQTKTRQCQLRNIAVVICSMLISFENARNSIIWYCGEFWRASAYFWQSQWNKILDTVGEDSVILHVYGTLVVIGLVYVVVGDCTH</sequence>
<dbReference type="EMBL" id="GEZM01046186">
    <property type="protein sequence ID" value="JAV77443.1"/>
    <property type="molecule type" value="Transcribed_RNA"/>
</dbReference>
<reference evidence="2" key="1">
    <citation type="journal article" date="2016" name="Sci. Rep.">
        <title>Molecular characterization of firefly nuptial gifts: a multi-omics approach sheds light on postcopulatory sexual selection.</title>
        <authorList>
            <person name="Al-Wathiqui N."/>
            <person name="Fallon T.R."/>
            <person name="South A."/>
            <person name="Weng J.K."/>
            <person name="Lewis S.M."/>
        </authorList>
    </citation>
    <scope>NUCLEOTIDE SEQUENCE</scope>
</reference>
<evidence type="ECO:0000256" key="1">
    <source>
        <dbReference type="SAM" id="Phobius"/>
    </source>
</evidence>
<dbReference type="EMBL" id="GEZM01046184">
    <property type="protein sequence ID" value="JAV77444.1"/>
    <property type="molecule type" value="Transcribed_RNA"/>
</dbReference>
<dbReference type="EMBL" id="GEZM01046180">
    <property type="protein sequence ID" value="JAV77447.1"/>
    <property type="molecule type" value="Transcribed_RNA"/>
</dbReference>
<dbReference type="EMBL" id="GEZM01046183">
    <property type="protein sequence ID" value="JAV77445.1"/>
    <property type="molecule type" value="Transcribed_RNA"/>
</dbReference>
<proteinExistence type="predicted"/>
<protein>
    <submittedName>
        <fullName evidence="2">Uncharacterized protein</fullName>
    </submittedName>
</protein>
<keyword evidence="1" id="KW-0812">Transmembrane</keyword>
<feature type="transmembrane region" description="Helical" evidence="1">
    <location>
        <begin position="81"/>
        <end position="99"/>
    </location>
</feature>
<dbReference type="EMBL" id="GEZM01046181">
    <property type="protein sequence ID" value="JAV77446.1"/>
    <property type="molecule type" value="Transcribed_RNA"/>
</dbReference>
<organism evidence="2">
    <name type="scientific">Photinus pyralis</name>
    <name type="common">Common eastern firefly</name>
    <name type="synonym">Lampyris pyralis</name>
    <dbReference type="NCBI Taxonomy" id="7054"/>
    <lineage>
        <taxon>Eukaryota</taxon>
        <taxon>Metazoa</taxon>
        <taxon>Ecdysozoa</taxon>
        <taxon>Arthropoda</taxon>
        <taxon>Hexapoda</taxon>
        <taxon>Insecta</taxon>
        <taxon>Pterygota</taxon>
        <taxon>Neoptera</taxon>
        <taxon>Endopterygota</taxon>
        <taxon>Coleoptera</taxon>
        <taxon>Polyphaga</taxon>
        <taxon>Elateriformia</taxon>
        <taxon>Elateroidea</taxon>
        <taxon>Lampyridae</taxon>
        <taxon>Lampyrinae</taxon>
        <taxon>Photinus</taxon>
    </lineage>
</organism>
<keyword evidence="1" id="KW-1133">Transmembrane helix</keyword>
<keyword evidence="1" id="KW-0472">Membrane</keyword>